<evidence type="ECO:0000256" key="1">
    <source>
        <dbReference type="ARBA" id="ARBA00022692"/>
    </source>
</evidence>
<feature type="transmembrane region" description="Helical" evidence="5">
    <location>
        <begin position="73"/>
        <end position="92"/>
    </location>
</feature>
<keyword evidence="1 5" id="KW-0812">Transmembrane</keyword>
<keyword evidence="9" id="KW-1185">Reference proteome</keyword>
<dbReference type="SUPFAM" id="SSF103473">
    <property type="entry name" value="MFS general substrate transporter"/>
    <property type="match status" value="1"/>
</dbReference>
<dbReference type="OrthoDB" id="9810614at2"/>
<reference evidence="8 9" key="1">
    <citation type="submission" date="2016-10" db="EMBL/GenBank/DDBJ databases">
        <authorList>
            <person name="de Groot N.N."/>
        </authorList>
    </citation>
    <scope>NUCLEOTIDE SEQUENCE [LARGE SCALE GENOMIC DNA]</scope>
    <source>
        <strain evidence="8 9">Nm146</strain>
    </source>
</reference>
<dbReference type="PANTHER" id="PTHR23521:SF3">
    <property type="entry name" value="MFS TRANSPORTER"/>
    <property type="match status" value="1"/>
</dbReference>
<evidence type="ECO:0000259" key="6">
    <source>
        <dbReference type="PROSITE" id="PS50850"/>
    </source>
</evidence>
<feature type="domain" description="Major facilitator superfamily (MFS) profile" evidence="6">
    <location>
        <begin position="199"/>
        <end position="489"/>
    </location>
</feature>
<evidence type="ECO:0000313" key="8">
    <source>
        <dbReference type="EMBL" id="SFM43109.1"/>
    </source>
</evidence>
<feature type="compositionally biased region" description="Basic and acidic residues" evidence="4">
    <location>
        <begin position="474"/>
        <end position="489"/>
    </location>
</feature>
<dbReference type="EMBL" id="FOUF01000016">
    <property type="protein sequence ID" value="SFM43109.1"/>
    <property type="molecule type" value="Genomic_DNA"/>
</dbReference>
<proteinExistence type="predicted"/>
<feature type="transmembrane region" description="Helical" evidence="5">
    <location>
        <begin position="42"/>
        <end position="61"/>
    </location>
</feature>
<dbReference type="InterPro" id="IPR036259">
    <property type="entry name" value="MFS_trans_sf"/>
</dbReference>
<feature type="transmembrane region" description="Helical" evidence="5">
    <location>
        <begin position="131"/>
        <end position="150"/>
    </location>
</feature>
<dbReference type="EMBL" id="CAJNAP010000012">
    <property type="protein sequence ID" value="CAE6501638.1"/>
    <property type="molecule type" value="Genomic_DNA"/>
</dbReference>
<accession>A0A1I4QSU6</accession>
<feature type="transmembrane region" description="Helical" evidence="5">
    <location>
        <begin position="264"/>
        <end position="282"/>
    </location>
</feature>
<dbReference type="PANTHER" id="PTHR23521">
    <property type="entry name" value="TRANSPORTER MFS SUPERFAMILY"/>
    <property type="match status" value="1"/>
</dbReference>
<dbReference type="AlphaFoldDB" id="A0A1I4QSU6"/>
<dbReference type="InterPro" id="IPR047200">
    <property type="entry name" value="MFS_YcaD-like"/>
</dbReference>
<evidence type="ECO:0000256" key="5">
    <source>
        <dbReference type="SAM" id="Phobius"/>
    </source>
</evidence>
<feature type="transmembrane region" description="Helical" evidence="5">
    <location>
        <begin position="353"/>
        <end position="372"/>
    </location>
</feature>
<feature type="region of interest" description="Disordered" evidence="4">
    <location>
        <begin position="435"/>
        <end position="489"/>
    </location>
</feature>
<name>A0A1I4QSU6_9PROT</name>
<feature type="transmembrane region" description="Helical" evidence="5">
    <location>
        <begin position="98"/>
        <end position="119"/>
    </location>
</feature>
<evidence type="ECO:0000256" key="2">
    <source>
        <dbReference type="ARBA" id="ARBA00022989"/>
    </source>
</evidence>
<feature type="transmembrane region" description="Helical" evidence="5">
    <location>
        <begin position="156"/>
        <end position="176"/>
    </location>
</feature>
<dbReference type="STRING" id="52442.SAMN05421880_11637"/>
<dbReference type="GO" id="GO:0005886">
    <property type="term" value="C:plasma membrane"/>
    <property type="evidence" value="ECO:0007669"/>
    <property type="project" value="TreeGrafter"/>
</dbReference>
<keyword evidence="2 5" id="KW-1133">Transmembrane helix</keyword>
<keyword evidence="3 5" id="KW-0472">Membrane</keyword>
<dbReference type="InterPro" id="IPR020846">
    <property type="entry name" value="MFS_dom"/>
</dbReference>
<reference evidence="7" key="2">
    <citation type="submission" date="2021-02" db="EMBL/GenBank/DDBJ databases">
        <authorList>
            <person name="Han P."/>
        </authorList>
    </citation>
    <scope>NUCLEOTIDE SEQUENCE</scope>
    <source>
        <strain evidence="7">Nitrosomonas nitrosa 18-3D</strain>
    </source>
</reference>
<feature type="transmembrane region" description="Helical" evidence="5">
    <location>
        <begin position="234"/>
        <end position="252"/>
    </location>
</feature>
<dbReference type="Proteomes" id="UP000199561">
    <property type="component" value="Unassembled WGS sequence"/>
</dbReference>
<organism evidence="8 9">
    <name type="scientific">Nitrosomonas nitrosa</name>
    <dbReference type="NCBI Taxonomy" id="52442"/>
    <lineage>
        <taxon>Bacteria</taxon>
        <taxon>Pseudomonadati</taxon>
        <taxon>Pseudomonadota</taxon>
        <taxon>Betaproteobacteria</taxon>
        <taxon>Nitrosomonadales</taxon>
        <taxon>Nitrosomonadaceae</taxon>
        <taxon>Nitrosomonas</taxon>
    </lineage>
</organism>
<protein>
    <submittedName>
        <fullName evidence="7">Major facilitator family transporter</fullName>
    </submittedName>
    <submittedName>
        <fullName evidence="8">Predicted arabinose efflux permease, MFS family</fullName>
    </submittedName>
</protein>
<sequence>MLLHLLPISSLMIGTAFLLLGSGLLSTLIALRGNLEGFSDQILGLMGSAYFVGFFIGTYTVPRLIRRMGHIRSSNFFSAAIAAFILLHSIVVDIWVWIILRIFTGIALVGFYTVIESWLNSQAASEKRGQVFAFYMIVNMVSIAAAQQFLHIASPSTFVLFSIAAVMVCFSVMPIASTRLPQPIVENAPRMTLRELWNAAPAAVIGALVSGLSMGTFWSMGPLYATRLGLDEEGVATLVSIVIIGGAMLQLPLGRISDRLDRRYALGLAATGATIAALLMALQGGGELMLYIAAFLYGGTAFAIYPIVVAHLVDHLTQDNILSGNAGILLLYGIGAMIGPALAGLLMGWGGAAAMPAFFAVVMAPLAIYVVLQAFNTKDEIIDEPAHFVPMVRTAETAMEIAAAVEDHHISTVTNSDSITEPSSPDAMQIGAESIDEANPPDEGTQMSIRAEITGLEKDPTLNDEQSPEVGVDGDIHVSRKDDRDERQI</sequence>
<feature type="transmembrane region" description="Helical" evidence="5">
    <location>
        <begin position="288"/>
        <end position="313"/>
    </location>
</feature>
<dbReference type="Proteomes" id="UP000601736">
    <property type="component" value="Unassembled WGS sequence"/>
</dbReference>
<feature type="transmembrane region" description="Helical" evidence="5">
    <location>
        <begin position="196"/>
        <end position="214"/>
    </location>
</feature>
<feature type="transmembrane region" description="Helical" evidence="5">
    <location>
        <begin position="325"/>
        <end position="347"/>
    </location>
</feature>
<dbReference type="Gene3D" id="1.20.1250.20">
    <property type="entry name" value="MFS general substrate transporter like domains"/>
    <property type="match status" value="2"/>
</dbReference>
<dbReference type="CDD" id="cd17477">
    <property type="entry name" value="MFS_YcaD_like"/>
    <property type="match status" value="1"/>
</dbReference>
<evidence type="ECO:0000256" key="3">
    <source>
        <dbReference type="ARBA" id="ARBA00023136"/>
    </source>
</evidence>
<feature type="transmembrane region" description="Helical" evidence="5">
    <location>
        <begin position="12"/>
        <end position="30"/>
    </location>
</feature>
<evidence type="ECO:0000313" key="7">
    <source>
        <dbReference type="EMBL" id="CAE6501638.1"/>
    </source>
</evidence>
<evidence type="ECO:0000313" key="9">
    <source>
        <dbReference type="Proteomes" id="UP000199561"/>
    </source>
</evidence>
<dbReference type="InterPro" id="IPR011701">
    <property type="entry name" value="MFS"/>
</dbReference>
<dbReference type="PROSITE" id="PS50850">
    <property type="entry name" value="MFS"/>
    <property type="match status" value="1"/>
</dbReference>
<dbReference type="Pfam" id="PF07690">
    <property type="entry name" value="MFS_1"/>
    <property type="match status" value="1"/>
</dbReference>
<dbReference type="GO" id="GO:0022857">
    <property type="term" value="F:transmembrane transporter activity"/>
    <property type="evidence" value="ECO:0007669"/>
    <property type="project" value="InterPro"/>
</dbReference>
<evidence type="ECO:0000256" key="4">
    <source>
        <dbReference type="SAM" id="MobiDB-lite"/>
    </source>
</evidence>
<gene>
    <name evidence="7" type="ORF">NMYAN_20104</name>
    <name evidence="8" type="ORF">SAMN05421880_11637</name>
</gene>